<proteinExistence type="predicted"/>
<gene>
    <name evidence="1" type="ORF">N173_19580</name>
</gene>
<comment type="caution">
    <text evidence="1">The sequence shown here is derived from an EMBL/GenBank/DDBJ whole genome shotgun (WGS) entry which is preliminary data.</text>
</comment>
<accession>A0AAV3JXT0</accession>
<evidence type="ECO:0000313" key="2">
    <source>
        <dbReference type="Proteomes" id="UP000016517"/>
    </source>
</evidence>
<organism evidence="1 2">
    <name type="scientific">Acinetobacter baumannii EGD-HP18</name>
    <dbReference type="NCBI Taxonomy" id="1358412"/>
    <lineage>
        <taxon>Bacteria</taxon>
        <taxon>Pseudomonadati</taxon>
        <taxon>Pseudomonadota</taxon>
        <taxon>Gammaproteobacteria</taxon>
        <taxon>Moraxellales</taxon>
        <taxon>Moraxellaceae</taxon>
        <taxon>Acinetobacter</taxon>
        <taxon>Acinetobacter calcoaceticus/baumannii complex</taxon>
    </lineage>
</organism>
<dbReference type="AlphaFoldDB" id="A0AAV3JXT0"/>
<protein>
    <submittedName>
        <fullName evidence="1">Uncharacterized protein</fullName>
    </submittedName>
</protein>
<sequence length="35" mass="4220">MIQLTKNEIRNIVKKQVRINVREDELLPMNILMLL</sequence>
<name>A0AAV3JXT0_ACIBA</name>
<reference evidence="1 2" key="1">
    <citation type="submission" date="2013-08" db="EMBL/GenBank/DDBJ databases">
        <title>Study of Ammonical-Nitrogen removal by Nitrification Denitrification process using lab isolates.</title>
        <authorList>
            <person name="Khardenavis A.A."/>
            <person name="Pal R.R."/>
            <person name="Kapley A."/>
            <person name="Qureshi A."/>
            <person name="Purohit H.J."/>
        </authorList>
    </citation>
    <scope>NUCLEOTIDE SEQUENCE [LARGE SCALE GENOMIC DNA]</scope>
    <source>
        <strain evidence="1 2">EGD-HP18</strain>
    </source>
</reference>
<dbReference type="Proteomes" id="UP000016517">
    <property type="component" value="Unassembled WGS sequence"/>
</dbReference>
<evidence type="ECO:0000313" key="1">
    <source>
        <dbReference type="EMBL" id="ERH68029.1"/>
    </source>
</evidence>
<dbReference type="EMBL" id="AVST01000084">
    <property type="protein sequence ID" value="ERH68029.1"/>
    <property type="molecule type" value="Genomic_DNA"/>
</dbReference>